<accession>A0A0H3BLS9</accession>
<dbReference type="GO" id="GO:0005829">
    <property type="term" value="C:cytosol"/>
    <property type="evidence" value="ECO:0007669"/>
    <property type="project" value="UniProtKB-SubCell"/>
</dbReference>
<protein>
    <recommendedName>
        <fullName evidence="6">Flagellar secretion chaperone FliS</fullName>
    </recommendedName>
</protein>
<evidence type="ECO:0000256" key="5">
    <source>
        <dbReference type="ARBA" id="ARBA00023186"/>
    </source>
</evidence>
<dbReference type="Proteomes" id="UP000001202">
    <property type="component" value="Chromosome"/>
</dbReference>
<dbReference type="PANTHER" id="PTHR34773">
    <property type="entry name" value="FLAGELLAR SECRETION CHAPERONE FLIS"/>
    <property type="match status" value="1"/>
</dbReference>
<name>A0A0H3BLS9_TREPS</name>
<keyword evidence="4 6" id="KW-1005">Bacterial flagellum biogenesis</keyword>
<comment type="subcellular location">
    <subcellularLocation>
        <location evidence="1 6">Cytoplasm</location>
        <location evidence="1 6">Cytosol</location>
    </subcellularLocation>
</comment>
<dbReference type="InterPro" id="IPR036584">
    <property type="entry name" value="FliS_sf"/>
</dbReference>
<dbReference type="CDD" id="cd16098">
    <property type="entry name" value="FliS"/>
    <property type="match status" value="1"/>
</dbReference>
<keyword evidence="7" id="KW-0969">Cilium</keyword>
<reference evidence="7 8" key="1">
    <citation type="journal article" date="2008" name="BMC Microbiol.">
        <title>Complete genome sequence of Treponema pallidum ssp. pallidum strain SS14 determined with oligonucleotide arrays.</title>
        <authorList>
            <person name="Matejkova P."/>
            <person name="Strouhal M."/>
            <person name="Smajs D."/>
            <person name="Norris S.J."/>
            <person name="Palzkill T."/>
            <person name="Petrosino J.F."/>
            <person name="Sodergren E."/>
            <person name="Norton J.E."/>
            <person name="Singh J."/>
            <person name="Richmond T.A."/>
            <person name="Molla M.N."/>
            <person name="Albert T.J."/>
            <person name="Weinstock G.M."/>
        </authorList>
    </citation>
    <scope>NUCLEOTIDE SEQUENCE [LARGE SCALE GENOMIC DNA]</scope>
    <source>
        <strain evidence="7 8">SS14</strain>
    </source>
</reference>
<keyword evidence="5" id="KW-0143">Chaperone</keyword>
<evidence type="ECO:0000313" key="8">
    <source>
        <dbReference type="Proteomes" id="UP000001202"/>
    </source>
</evidence>
<dbReference type="RefSeq" id="WP_010882386.1">
    <property type="nucleotide sequence ID" value="NC_010741.1"/>
</dbReference>
<organism evidence="7 8">
    <name type="scientific">Treponema pallidum subsp. pallidum (strain SS14)</name>
    <dbReference type="NCBI Taxonomy" id="455434"/>
    <lineage>
        <taxon>Bacteria</taxon>
        <taxon>Pseudomonadati</taxon>
        <taxon>Spirochaetota</taxon>
        <taxon>Spirochaetia</taxon>
        <taxon>Spirochaetales</taxon>
        <taxon>Treponemataceae</taxon>
        <taxon>Treponema</taxon>
    </lineage>
</organism>
<dbReference type="EMBL" id="CP000805">
    <property type="protein sequence ID" value="ACD71359.1"/>
    <property type="molecule type" value="Genomic_DNA"/>
</dbReference>
<comment type="similarity">
    <text evidence="2 6">Belongs to the FliS family.</text>
</comment>
<evidence type="ECO:0000256" key="6">
    <source>
        <dbReference type="PIRNR" id="PIRNR039090"/>
    </source>
</evidence>
<evidence type="ECO:0000256" key="3">
    <source>
        <dbReference type="ARBA" id="ARBA00022490"/>
    </source>
</evidence>
<keyword evidence="3 6" id="KW-0963">Cytoplasm</keyword>
<proteinExistence type="inferred from homology"/>
<keyword evidence="7" id="KW-0966">Cell projection</keyword>
<dbReference type="NCBIfam" id="TIGR00208">
    <property type="entry name" value="fliS"/>
    <property type="match status" value="1"/>
</dbReference>
<keyword evidence="7" id="KW-0282">Flagellum</keyword>
<dbReference type="InterPro" id="IPR003713">
    <property type="entry name" value="FliS"/>
</dbReference>
<dbReference type="PANTHER" id="PTHR34773:SF1">
    <property type="entry name" value="FLAGELLAR SECRETION CHAPERONE FLIS"/>
    <property type="match status" value="1"/>
</dbReference>
<dbReference type="GeneID" id="93876691"/>
<dbReference type="GO" id="GO:0071973">
    <property type="term" value="P:bacterial-type flagellum-dependent cell motility"/>
    <property type="evidence" value="ECO:0007669"/>
    <property type="project" value="TreeGrafter"/>
</dbReference>
<dbReference type="GO" id="GO:0044780">
    <property type="term" value="P:bacterial-type flagellum assembly"/>
    <property type="evidence" value="ECO:0007669"/>
    <property type="project" value="InterPro"/>
</dbReference>
<evidence type="ECO:0000256" key="1">
    <source>
        <dbReference type="ARBA" id="ARBA00004514"/>
    </source>
</evidence>
<dbReference type="AlphaFoldDB" id="A0A0H3BLS9"/>
<dbReference type="Gene3D" id="1.20.120.340">
    <property type="entry name" value="Flagellar protein FliS"/>
    <property type="match status" value="1"/>
</dbReference>
<evidence type="ECO:0000313" key="7">
    <source>
        <dbReference type="EMBL" id="ACD71359.1"/>
    </source>
</evidence>
<dbReference type="PATRIC" id="fig|455434.6.peg.929"/>
<dbReference type="Pfam" id="PF02561">
    <property type="entry name" value="FliS"/>
    <property type="match status" value="1"/>
</dbReference>
<evidence type="ECO:0000256" key="4">
    <source>
        <dbReference type="ARBA" id="ARBA00022795"/>
    </source>
</evidence>
<dbReference type="PIRSF" id="PIRSF039090">
    <property type="entry name" value="Flis"/>
    <property type="match status" value="1"/>
</dbReference>
<sequence>MAYEDPALSAYRQVDVKTASQGELILLLYDEGIKQLGCAIELMDVQKIPASDIERVHRHILKAQEIITELSVSLDMEAGEKIAQNLLSIYAYFNQQLFHANIQKRADELVTVRDMMRQLREAWFQIVRSPASSVTSASPASYNVNLAG</sequence>
<gene>
    <name evidence="7" type="primary">fliS</name>
    <name evidence="7" type="ordered locus">TPASS_0943</name>
</gene>
<dbReference type="SUPFAM" id="SSF101116">
    <property type="entry name" value="Flagellar export chaperone FliS"/>
    <property type="match status" value="1"/>
</dbReference>
<dbReference type="KEGG" id="tpp:TPASS_0943"/>
<evidence type="ECO:0000256" key="2">
    <source>
        <dbReference type="ARBA" id="ARBA00008787"/>
    </source>
</evidence>